<accession>A0A5C7GWZ9</accession>
<evidence type="ECO:0008006" key="4">
    <source>
        <dbReference type="Google" id="ProtNLM"/>
    </source>
</evidence>
<dbReference type="AlphaFoldDB" id="A0A5C7GWZ9"/>
<evidence type="ECO:0000313" key="3">
    <source>
        <dbReference type="Proteomes" id="UP000323000"/>
    </source>
</evidence>
<dbReference type="GO" id="GO:0006952">
    <property type="term" value="P:defense response"/>
    <property type="evidence" value="ECO:0007669"/>
    <property type="project" value="UniProtKB-KW"/>
</dbReference>
<evidence type="ECO:0000313" key="2">
    <source>
        <dbReference type="EMBL" id="TXG49049.1"/>
    </source>
</evidence>
<name>A0A5C7GWZ9_9ROSI</name>
<dbReference type="Proteomes" id="UP000323000">
    <property type="component" value="Chromosome 12"/>
</dbReference>
<dbReference type="SUPFAM" id="SSF52058">
    <property type="entry name" value="L domain-like"/>
    <property type="match status" value="2"/>
</dbReference>
<dbReference type="OrthoDB" id="25838at2759"/>
<dbReference type="PANTHER" id="PTHR36766:SF70">
    <property type="entry name" value="DISEASE RESISTANCE PROTEIN RGA4"/>
    <property type="match status" value="1"/>
</dbReference>
<sequence length="514" mass="58416">MQMFIPSLPKHWKIEILKCKEVSWSSTVDQYSSLNSVVLSDISGDVFLAEMFLQGLSKIERVEIVGYKYPTSFWQIGVNSLEHIRSQRPSDLQFHLLMSFMEEERKELEQGLACRLQYLALRNCECLMKLQQLSNSLSFLRGISIEDCPKLVSIPETALPSELRFIVIKKCNALESLPMSWMHSSNTSLEILSIQSCDSSAYVARVQLPPNLKKLEILYCSSLQTLVNEEEVALMHEENVDYLKNISFRQSRGNLPETLKHLYILGCSKLESMAESFYGNTSLETLKIEQCKSLKVLPNDLHNLSHLQQFSISNCLSLVPYPEWRLPSVNLKTLGIEYCEKLDTLPSSMNNLTSLQSLSIRNCPGVLSFPEDCFPTNLTSLSIGDANVCKAFFDWGLHKLTSLKELYIWKGCPDVISFPQEEIGMMLPTCLTTLHIVNFPNLERLSISIQNLTSLEGLHIYHCPKLKFFPENGLPPSLLRLHIYGCPLLRQSCETDKGLYWPMIALVPSVAIFP</sequence>
<keyword evidence="3" id="KW-1185">Reference proteome</keyword>
<proteinExistence type="predicted"/>
<dbReference type="EMBL" id="VAHF01000012">
    <property type="protein sequence ID" value="TXG49049.1"/>
    <property type="molecule type" value="Genomic_DNA"/>
</dbReference>
<reference evidence="3" key="1">
    <citation type="journal article" date="2019" name="Gigascience">
        <title>De novo genome assembly of the endangered Acer yangbiense, a plant species with extremely small populations endemic to Yunnan Province, China.</title>
        <authorList>
            <person name="Yang J."/>
            <person name="Wariss H.M."/>
            <person name="Tao L."/>
            <person name="Zhang R."/>
            <person name="Yun Q."/>
            <person name="Hollingsworth P."/>
            <person name="Dao Z."/>
            <person name="Luo G."/>
            <person name="Guo H."/>
            <person name="Ma Y."/>
            <person name="Sun W."/>
        </authorList>
    </citation>
    <scope>NUCLEOTIDE SEQUENCE [LARGE SCALE GENOMIC DNA]</scope>
    <source>
        <strain evidence="3">cv. Malutang</strain>
    </source>
</reference>
<keyword evidence="1" id="KW-0611">Plant defense</keyword>
<gene>
    <name evidence="2" type="ORF">EZV62_024924</name>
</gene>
<dbReference type="Gene3D" id="3.80.10.10">
    <property type="entry name" value="Ribonuclease Inhibitor"/>
    <property type="match status" value="2"/>
</dbReference>
<protein>
    <recommendedName>
        <fullName evidence="4">NB-ARC domain-containing protein</fullName>
    </recommendedName>
</protein>
<dbReference type="PANTHER" id="PTHR36766">
    <property type="entry name" value="PLANT BROAD-SPECTRUM MILDEW RESISTANCE PROTEIN RPW8"/>
    <property type="match status" value="1"/>
</dbReference>
<dbReference type="InterPro" id="IPR032675">
    <property type="entry name" value="LRR_dom_sf"/>
</dbReference>
<organism evidence="2 3">
    <name type="scientific">Acer yangbiense</name>
    <dbReference type="NCBI Taxonomy" id="1000413"/>
    <lineage>
        <taxon>Eukaryota</taxon>
        <taxon>Viridiplantae</taxon>
        <taxon>Streptophyta</taxon>
        <taxon>Embryophyta</taxon>
        <taxon>Tracheophyta</taxon>
        <taxon>Spermatophyta</taxon>
        <taxon>Magnoliopsida</taxon>
        <taxon>eudicotyledons</taxon>
        <taxon>Gunneridae</taxon>
        <taxon>Pentapetalae</taxon>
        <taxon>rosids</taxon>
        <taxon>malvids</taxon>
        <taxon>Sapindales</taxon>
        <taxon>Sapindaceae</taxon>
        <taxon>Hippocastanoideae</taxon>
        <taxon>Acereae</taxon>
        <taxon>Acer</taxon>
    </lineage>
</organism>
<comment type="caution">
    <text evidence="2">The sequence shown here is derived from an EMBL/GenBank/DDBJ whole genome shotgun (WGS) entry which is preliminary data.</text>
</comment>
<evidence type="ECO:0000256" key="1">
    <source>
        <dbReference type="ARBA" id="ARBA00022821"/>
    </source>
</evidence>